<name>A0AAV9F6S2_ACOCL</name>
<keyword evidence="2" id="KW-1185">Reference proteome</keyword>
<dbReference type="Proteomes" id="UP001180020">
    <property type="component" value="Unassembled WGS sequence"/>
</dbReference>
<gene>
    <name evidence="1" type="ORF">QJS10_CPA03g01414</name>
</gene>
<accession>A0AAV9F6S2</accession>
<protein>
    <submittedName>
        <fullName evidence="1">Uncharacterized protein</fullName>
    </submittedName>
</protein>
<comment type="caution">
    <text evidence="1">The sequence shown here is derived from an EMBL/GenBank/DDBJ whole genome shotgun (WGS) entry which is preliminary data.</text>
</comment>
<evidence type="ECO:0000313" key="2">
    <source>
        <dbReference type="Proteomes" id="UP001180020"/>
    </source>
</evidence>
<sequence length="70" mass="7952">MGFGKPAVISSRRVIEVHEQRCRNLWFWRSCGLFGLLVIARSFATPECIPKMFGTRPCILSNLGVELAWV</sequence>
<organism evidence="1 2">
    <name type="scientific">Acorus calamus</name>
    <name type="common">Sweet flag</name>
    <dbReference type="NCBI Taxonomy" id="4465"/>
    <lineage>
        <taxon>Eukaryota</taxon>
        <taxon>Viridiplantae</taxon>
        <taxon>Streptophyta</taxon>
        <taxon>Embryophyta</taxon>
        <taxon>Tracheophyta</taxon>
        <taxon>Spermatophyta</taxon>
        <taxon>Magnoliopsida</taxon>
        <taxon>Liliopsida</taxon>
        <taxon>Acoraceae</taxon>
        <taxon>Acorus</taxon>
    </lineage>
</organism>
<dbReference type="EMBL" id="JAUJYO010000003">
    <property type="protein sequence ID" value="KAK1320655.1"/>
    <property type="molecule type" value="Genomic_DNA"/>
</dbReference>
<reference evidence="1" key="2">
    <citation type="submission" date="2023-06" db="EMBL/GenBank/DDBJ databases">
        <authorList>
            <person name="Ma L."/>
            <person name="Liu K.-W."/>
            <person name="Li Z."/>
            <person name="Hsiao Y.-Y."/>
            <person name="Qi Y."/>
            <person name="Fu T."/>
            <person name="Tang G."/>
            <person name="Zhang D."/>
            <person name="Sun W.-H."/>
            <person name="Liu D.-K."/>
            <person name="Li Y."/>
            <person name="Chen G.-Z."/>
            <person name="Liu X.-D."/>
            <person name="Liao X.-Y."/>
            <person name="Jiang Y.-T."/>
            <person name="Yu X."/>
            <person name="Hao Y."/>
            <person name="Huang J."/>
            <person name="Zhao X.-W."/>
            <person name="Ke S."/>
            <person name="Chen Y.-Y."/>
            <person name="Wu W.-L."/>
            <person name="Hsu J.-L."/>
            <person name="Lin Y.-F."/>
            <person name="Huang M.-D."/>
            <person name="Li C.-Y."/>
            <person name="Huang L."/>
            <person name="Wang Z.-W."/>
            <person name="Zhao X."/>
            <person name="Zhong W.-Y."/>
            <person name="Peng D.-H."/>
            <person name="Ahmad S."/>
            <person name="Lan S."/>
            <person name="Zhang J.-S."/>
            <person name="Tsai W.-C."/>
            <person name="Van De Peer Y."/>
            <person name="Liu Z.-J."/>
        </authorList>
    </citation>
    <scope>NUCLEOTIDE SEQUENCE</scope>
    <source>
        <strain evidence="1">CP</strain>
        <tissue evidence="1">Leaves</tissue>
    </source>
</reference>
<evidence type="ECO:0000313" key="1">
    <source>
        <dbReference type="EMBL" id="KAK1320655.1"/>
    </source>
</evidence>
<reference evidence="1" key="1">
    <citation type="journal article" date="2023" name="Nat. Commun.">
        <title>Diploid and tetraploid genomes of Acorus and the evolution of monocots.</title>
        <authorList>
            <person name="Ma L."/>
            <person name="Liu K.W."/>
            <person name="Li Z."/>
            <person name="Hsiao Y.Y."/>
            <person name="Qi Y."/>
            <person name="Fu T."/>
            <person name="Tang G.D."/>
            <person name="Zhang D."/>
            <person name="Sun W.H."/>
            <person name="Liu D.K."/>
            <person name="Li Y."/>
            <person name="Chen G.Z."/>
            <person name="Liu X.D."/>
            <person name="Liao X.Y."/>
            <person name="Jiang Y.T."/>
            <person name="Yu X."/>
            <person name="Hao Y."/>
            <person name="Huang J."/>
            <person name="Zhao X.W."/>
            <person name="Ke S."/>
            <person name="Chen Y.Y."/>
            <person name="Wu W.L."/>
            <person name="Hsu J.L."/>
            <person name="Lin Y.F."/>
            <person name="Huang M.D."/>
            <person name="Li C.Y."/>
            <person name="Huang L."/>
            <person name="Wang Z.W."/>
            <person name="Zhao X."/>
            <person name="Zhong W.Y."/>
            <person name="Peng D.H."/>
            <person name="Ahmad S."/>
            <person name="Lan S."/>
            <person name="Zhang J.S."/>
            <person name="Tsai W.C."/>
            <person name="Van de Peer Y."/>
            <person name="Liu Z.J."/>
        </authorList>
    </citation>
    <scope>NUCLEOTIDE SEQUENCE</scope>
    <source>
        <strain evidence="1">CP</strain>
    </source>
</reference>
<proteinExistence type="predicted"/>
<dbReference type="AlphaFoldDB" id="A0AAV9F6S2"/>